<sequence>MDLCGISFHKIKLKIPKRILCVFSFIIIKLGFDLNSINLIKNLISRKNILSLGAMRTIRFVFLKINSHSSIKLMKKLSQMKSSCSNLK</sequence>
<name>A0A3M7SGJ5_BRAPC</name>
<reference evidence="1 2" key="1">
    <citation type="journal article" date="2018" name="Sci. Rep.">
        <title>Genomic signatures of local adaptation to the degree of environmental predictability in rotifers.</title>
        <authorList>
            <person name="Franch-Gras L."/>
            <person name="Hahn C."/>
            <person name="Garcia-Roger E.M."/>
            <person name="Carmona M.J."/>
            <person name="Serra M."/>
            <person name="Gomez A."/>
        </authorList>
    </citation>
    <scope>NUCLEOTIDE SEQUENCE [LARGE SCALE GENOMIC DNA]</scope>
    <source>
        <strain evidence="1">HYR1</strain>
    </source>
</reference>
<gene>
    <name evidence="1" type="ORF">BpHYR1_024638</name>
</gene>
<evidence type="ECO:0000313" key="1">
    <source>
        <dbReference type="EMBL" id="RNA34882.1"/>
    </source>
</evidence>
<dbReference type="EMBL" id="REGN01001402">
    <property type="protein sequence ID" value="RNA34882.1"/>
    <property type="molecule type" value="Genomic_DNA"/>
</dbReference>
<dbReference type="Proteomes" id="UP000276133">
    <property type="component" value="Unassembled WGS sequence"/>
</dbReference>
<organism evidence="1 2">
    <name type="scientific">Brachionus plicatilis</name>
    <name type="common">Marine rotifer</name>
    <name type="synonym">Brachionus muelleri</name>
    <dbReference type="NCBI Taxonomy" id="10195"/>
    <lineage>
        <taxon>Eukaryota</taxon>
        <taxon>Metazoa</taxon>
        <taxon>Spiralia</taxon>
        <taxon>Gnathifera</taxon>
        <taxon>Rotifera</taxon>
        <taxon>Eurotatoria</taxon>
        <taxon>Monogononta</taxon>
        <taxon>Pseudotrocha</taxon>
        <taxon>Ploima</taxon>
        <taxon>Brachionidae</taxon>
        <taxon>Brachionus</taxon>
    </lineage>
</organism>
<comment type="caution">
    <text evidence="1">The sequence shown here is derived from an EMBL/GenBank/DDBJ whole genome shotgun (WGS) entry which is preliminary data.</text>
</comment>
<proteinExistence type="predicted"/>
<keyword evidence="2" id="KW-1185">Reference proteome</keyword>
<accession>A0A3M7SGJ5</accession>
<protein>
    <submittedName>
        <fullName evidence="1">Uncharacterized protein</fullName>
    </submittedName>
</protein>
<dbReference type="AlphaFoldDB" id="A0A3M7SGJ5"/>
<evidence type="ECO:0000313" key="2">
    <source>
        <dbReference type="Proteomes" id="UP000276133"/>
    </source>
</evidence>